<dbReference type="SUPFAM" id="SSF51069">
    <property type="entry name" value="Carbonic anhydrase"/>
    <property type="match status" value="1"/>
</dbReference>
<keyword evidence="10" id="KW-1185">Reference proteome</keyword>
<organism evidence="10 11">
    <name type="scientific">Ditylenchus dipsaci</name>
    <dbReference type="NCBI Taxonomy" id="166011"/>
    <lineage>
        <taxon>Eukaryota</taxon>
        <taxon>Metazoa</taxon>
        <taxon>Ecdysozoa</taxon>
        <taxon>Nematoda</taxon>
        <taxon>Chromadorea</taxon>
        <taxon>Rhabditida</taxon>
        <taxon>Tylenchina</taxon>
        <taxon>Tylenchomorpha</taxon>
        <taxon>Sphaerularioidea</taxon>
        <taxon>Anguinidae</taxon>
        <taxon>Anguininae</taxon>
        <taxon>Ditylenchus</taxon>
    </lineage>
</organism>
<dbReference type="PANTHER" id="PTHR18952">
    <property type="entry name" value="CARBONIC ANHYDRASE"/>
    <property type="match status" value="1"/>
</dbReference>
<dbReference type="GO" id="GO:0005737">
    <property type="term" value="C:cytoplasm"/>
    <property type="evidence" value="ECO:0007669"/>
    <property type="project" value="TreeGrafter"/>
</dbReference>
<dbReference type="GO" id="GO:0004089">
    <property type="term" value="F:carbonate dehydratase activity"/>
    <property type="evidence" value="ECO:0007669"/>
    <property type="project" value="UniProtKB-UniRule"/>
</dbReference>
<dbReference type="Gene3D" id="3.10.200.10">
    <property type="entry name" value="Alpha carbonic anhydrase"/>
    <property type="match status" value="1"/>
</dbReference>
<dbReference type="PROSITE" id="PS00162">
    <property type="entry name" value="ALPHA_CA_1"/>
    <property type="match status" value="1"/>
</dbReference>
<comment type="cofactor">
    <cofactor evidence="1 8">
        <name>Zn(2+)</name>
        <dbReference type="ChEBI" id="CHEBI:29105"/>
    </cofactor>
</comment>
<dbReference type="WBParaSite" id="jg6914">
    <property type="protein sequence ID" value="jg6914"/>
    <property type="gene ID" value="jg6914"/>
</dbReference>
<evidence type="ECO:0000256" key="4">
    <source>
        <dbReference type="ARBA" id="ARBA00022723"/>
    </source>
</evidence>
<dbReference type="CDD" id="cd00326">
    <property type="entry name" value="alpha_CA"/>
    <property type="match status" value="1"/>
</dbReference>
<evidence type="ECO:0000313" key="10">
    <source>
        <dbReference type="Proteomes" id="UP000887574"/>
    </source>
</evidence>
<dbReference type="InterPro" id="IPR001148">
    <property type="entry name" value="CA_dom"/>
</dbReference>
<dbReference type="Pfam" id="PF00194">
    <property type="entry name" value="Carb_anhydrase"/>
    <property type="match status" value="1"/>
</dbReference>
<dbReference type="GO" id="GO:0008270">
    <property type="term" value="F:zinc ion binding"/>
    <property type="evidence" value="ECO:0007669"/>
    <property type="project" value="UniProtKB-UniRule"/>
</dbReference>
<dbReference type="SMART" id="SM01057">
    <property type="entry name" value="Carb_anhydrase"/>
    <property type="match status" value="1"/>
</dbReference>
<name>A0A915EI32_9BILA</name>
<keyword evidence="5 8" id="KW-0862">Zinc</keyword>
<accession>A0A915EI32</accession>
<feature type="domain" description="Alpha-carbonic anhydrase" evidence="9">
    <location>
        <begin position="5"/>
        <end position="254"/>
    </location>
</feature>
<keyword evidence="6 8" id="KW-0456">Lyase</keyword>
<dbReference type="EC" id="4.2.1.1" evidence="3 8"/>
<evidence type="ECO:0000259" key="9">
    <source>
        <dbReference type="PROSITE" id="PS51144"/>
    </source>
</evidence>
<evidence type="ECO:0000256" key="1">
    <source>
        <dbReference type="ARBA" id="ARBA00001947"/>
    </source>
</evidence>
<dbReference type="Proteomes" id="UP000887574">
    <property type="component" value="Unplaced"/>
</dbReference>
<dbReference type="InterPro" id="IPR023561">
    <property type="entry name" value="Carbonic_anhydrase_a-class"/>
</dbReference>
<keyword evidence="4 8" id="KW-0479">Metal-binding</keyword>
<evidence type="ECO:0000256" key="2">
    <source>
        <dbReference type="ARBA" id="ARBA00010718"/>
    </source>
</evidence>
<comment type="function">
    <text evidence="8">Reversible hydration of carbon dioxide.</text>
</comment>
<dbReference type="PANTHER" id="PTHR18952:SF141">
    <property type="entry name" value="CARBONIC ANHYDRASE"/>
    <property type="match status" value="1"/>
</dbReference>
<comment type="similarity">
    <text evidence="2 8">Belongs to the alpha-carbonic anhydrase family.</text>
</comment>
<dbReference type="InterPro" id="IPR018338">
    <property type="entry name" value="Carbonic_anhydrase_a-class_CS"/>
</dbReference>
<evidence type="ECO:0000256" key="6">
    <source>
        <dbReference type="ARBA" id="ARBA00023239"/>
    </source>
</evidence>
<comment type="catalytic activity">
    <reaction evidence="7 8">
        <text>hydrogencarbonate + H(+) = CO2 + H2O</text>
        <dbReference type="Rhea" id="RHEA:10748"/>
        <dbReference type="ChEBI" id="CHEBI:15377"/>
        <dbReference type="ChEBI" id="CHEBI:15378"/>
        <dbReference type="ChEBI" id="CHEBI:16526"/>
        <dbReference type="ChEBI" id="CHEBI:17544"/>
        <dbReference type="EC" id="4.2.1.1"/>
    </reaction>
</comment>
<evidence type="ECO:0000313" key="11">
    <source>
        <dbReference type="WBParaSite" id="jg6914"/>
    </source>
</evidence>
<evidence type="ECO:0000256" key="3">
    <source>
        <dbReference type="ARBA" id="ARBA00012925"/>
    </source>
</evidence>
<sequence length="254" mass="29048">MDSCKELELQPERRFGPRNWPVLCRGRKGHLCELADQMPHQSPVDLQLSGEHTVECADKQGLKFVNYEELIVGDMVNTGHSVQFIPLKSLDPLKIHGGELDQHYQFLQYHYHWSQLDEHGSEHTLCGNHYPAELHLVHQGIDDPSKLAVLAIFLQLEQMESTALEVDAVVLPHIQHFNQKLVVYAHQLRSKLPNNVNSFVRYQGSLTTPPCSENVTWIVFTEPVAVSREQLNLLRSIKDCNDSIIYSNCRPLQN</sequence>
<evidence type="ECO:0000256" key="8">
    <source>
        <dbReference type="RuleBase" id="RU367011"/>
    </source>
</evidence>
<protein>
    <recommendedName>
        <fullName evidence="3 8">Carbonic anhydrase</fullName>
        <ecNumber evidence="3 8">4.2.1.1</ecNumber>
    </recommendedName>
</protein>
<dbReference type="AlphaFoldDB" id="A0A915EI32"/>
<reference evidence="11" key="1">
    <citation type="submission" date="2022-11" db="UniProtKB">
        <authorList>
            <consortium name="WormBaseParasite"/>
        </authorList>
    </citation>
    <scope>IDENTIFICATION</scope>
</reference>
<dbReference type="InterPro" id="IPR036398">
    <property type="entry name" value="CA_dom_sf"/>
</dbReference>
<dbReference type="PROSITE" id="PS51144">
    <property type="entry name" value="ALPHA_CA_2"/>
    <property type="match status" value="1"/>
</dbReference>
<proteinExistence type="inferred from homology"/>
<evidence type="ECO:0000256" key="5">
    <source>
        <dbReference type="ARBA" id="ARBA00022833"/>
    </source>
</evidence>
<evidence type="ECO:0000256" key="7">
    <source>
        <dbReference type="ARBA" id="ARBA00048348"/>
    </source>
</evidence>